<dbReference type="EMBL" id="AUXX01000036">
    <property type="protein sequence ID" value="KZN62940.1"/>
    <property type="molecule type" value="Genomic_DNA"/>
</dbReference>
<dbReference type="Gene3D" id="1.25.40.10">
    <property type="entry name" value="Tetratricopeptide repeat domain"/>
    <property type="match status" value="1"/>
</dbReference>
<dbReference type="PATRIC" id="fig|1365257.3.peg.3860"/>
<comment type="caution">
    <text evidence="1">The sequence shown here is derived from an EMBL/GenBank/DDBJ whole genome shotgun (WGS) entry which is preliminary data.</text>
</comment>
<dbReference type="SUPFAM" id="SSF48452">
    <property type="entry name" value="TPR-like"/>
    <property type="match status" value="1"/>
</dbReference>
<dbReference type="Proteomes" id="UP000076661">
    <property type="component" value="Unassembled WGS sequence"/>
</dbReference>
<evidence type="ECO:0000313" key="2">
    <source>
        <dbReference type="Proteomes" id="UP000076661"/>
    </source>
</evidence>
<proteinExistence type="predicted"/>
<dbReference type="InterPro" id="IPR011990">
    <property type="entry name" value="TPR-like_helical_dom_sf"/>
</dbReference>
<evidence type="ECO:0000313" key="1">
    <source>
        <dbReference type="EMBL" id="KZN62940.1"/>
    </source>
</evidence>
<accession>A0A162C6F1</accession>
<dbReference type="RefSeq" id="WP_063382223.1">
    <property type="nucleotide sequence ID" value="NZ_AUXX01000036.1"/>
</dbReference>
<dbReference type="InterPro" id="IPR010323">
    <property type="entry name" value="DUF924"/>
</dbReference>
<gene>
    <name evidence="1" type="ORF">N478_24710</name>
</gene>
<organism evidence="1 2">
    <name type="scientific">Pseudoalteromonas luteoviolacea S4060-1</name>
    <dbReference type="NCBI Taxonomy" id="1365257"/>
    <lineage>
        <taxon>Bacteria</taxon>
        <taxon>Pseudomonadati</taxon>
        <taxon>Pseudomonadota</taxon>
        <taxon>Gammaproteobacteria</taxon>
        <taxon>Alteromonadales</taxon>
        <taxon>Pseudoalteromonadaceae</taxon>
        <taxon>Pseudoalteromonas</taxon>
    </lineage>
</organism>
<sequence>MQYQQVYEFWFVTCSESDWWQKSTVFDQKVIQEFSTLHSKALNGELASWRQNPLAALCEIIVLDQFSRNMFRDTPSAFASDTLALCLAQHAIEKGYDKELNDTEVSFLYMPFMHSESRYIHQHAEKLFRDLPNYEFEIAHKKIIDRFGRYPHRNEILGRVSTDEEIEFLQQPGSSF</sequence>
<reference evidence="1 2" key="1">
    <citation type="submission" date="2013-07" db="EMBL/GenBank/DDBJ databases">
        <title>Comparative Genomic and Metabolomic Analysis of Twelve Strains of Pseudoalteromonas luteoviolacea.</title>
        <authorList>
            <person name="Vynne N.G."/>
            <person name="Mansson M."/>
            <person name="Gram L."/>
        </authorList>
    </citation>
    <scope>NUCLEOTIDE SEQUENCE [LARGE SCALE GENOMIC DNA]</scope>
    <source>
        <strain evidence="1 2">S4060-1</strain>
    </source>
</reference>
<dbReference type="Gene3D" id="1.20.58.320">
    <property type="entry name" value="TPR-like"/>
    <property type="match status" value="1"/>
</dbReference>
<dbReference type="Pfam" id="PF06041">
    <property type="entry name" value="DUF924"/>
    <property type="match status" value="1"/>
</dbReference>
<name>A0A162C6F1_9GAMM</name>
<protein>
    <submittedName>
        <fullName evidence="1">Membrane protein</fullName>
    </submittedName>
</protein>
<dbReference type="AlphaFoldDB" id="A0A162C6F1"/>